<evidence type="ECO:0000313" key="1">
    <source>
        <dbReference type="EMBL" id="GBP61281.1"/>
    </source>
</evidence>
<proteinExistence type="predicted"/>
<evidence type="ECO:0000313" key="2">
    <source>
        <dbReference type="Proteomes" id="UP000299102"/>
    </source>
</evidence>
<dbReference type="Proteomes" id="UP000299102">
    <property type="component" value="Unassembled WGS sequence"/>
</dbReference>
<gene>
    <name evidence="1" type="ORF">EVAR_52770_1</name>
</gene>
<sequence length="142" mass="15830">MLSPWSRIAMVTAAVSNRRPAPGQPFNLEQKDCGRVRFSTSPRRPLAADGGRPRASAWAMRVRETDCENAIVARSRLAASGRVEVDSCRSCVKRLTLPWRVYDSTVALNVQRSWGGGIERDRARVKAWYSNACAPVTGQRER</sequence>
<name>A0A4C1XBK5_EUMVA</name>
<comment type="caution">
    <text evidence="1">The sequence shown here is derived from an EMBL/GenBank/DDBJ whole genome shotgun (WGS) entry which is preliminary data.</text>
</comment>
<dbReference type="AlphaFoldDB" id="A0A4C1XBK5"/>
<keyword evidence="2" id="KW-1185">Reference proteome</keyword>
<reference evidence="1 2" key="1">
    <citation type="journal article" date="2019" name="Commun. Biol.">
        <title>The bagworm genome reveals a unique fibroin gene that provides high tensile strength.</title>
        <authorList>
            <person name="Kono N."/>
            <person name="Nakamura H."/>
            <person name="Ohtoshi R."/>
            <person name="Tomita M."/>
            <person name="Numata K."/>
            <person name="Arakawa K."/>
        </authorList>
    </citation>
    <scope>NUCLEOTIDE SEQUENCE [LARGE SCALE GENOMIC DNA]</scope>
</reference>
<dbReference type="OrthoDB" id="6109at2759"/>
<accession>A0A4C1XBK5</accession>
<organism evidence="1 2">
    <name type="scientific">Eumeta variegata</name>
    <name type="common">Bagworm moth</name>
    <name type="synonym">Eumeta japonica</name>
    <dbReference type="NCBI Taxonomy" id="151549"/>
    <lineage>
        <taxon>Eukaryota</taxon>
        <taxon>Metazoa</taxon>
        <taxon>Ecdysozoa</taxon>
        <taxon>Arthropoda</taxon>
        <taxon>Hexapoda</taxon>
        <taxon>Insecta</taxon>
        <taxon>Pterygota</taxon>
        <taxon>Neoptera</taxon>
        <taxon>Endopterygota</taxon>
        <taxon>Lepidoptera</taxon>
        <taxon>Glossata</taxon>
        <taxon>Ditrysia</taxon>
        <taxon>Tineoidea</taxon>
        <taxon>Psychidae</taxon>
        <taxon>Oiketicinae</taxon>
        <taxon>Eumeta</taxon>
    </lineage>
</organism>
<dbReference type="EMBL" id="BGZK01000809">
    <property type="protein sequence ID" value="GBP61281.1"/>
    <property type="molecule type" value="Genomic_DNA"/>
</dbReference>
<protein>
    <submittedName>
        <fullName evidence="1">Uncharacterized protein</fullName>
    </submittedName>
</protein>